<protein>
    <recommendedName>
        <fullName evidence="6">Aromatic amino acid beta-eliminating lyase/threonine aldolase domain-containing protein</fullName>
    </recommendedName>
</protein>
<organism evidence="7">
    <name type="scientific">Parasteatoda tepidariorum</name>
    <name type="common">Common house spider</name>
    <name type="synonym">Achaearanea tepidariorum</name>
    <dbReference type="NCBI Taxonomy" id="114398"/>
    <lineage>
        <taxon>Eukaryota</taxon>
        <taxon>Metazoa</taxon>
        <taxon>Ecdysozoa</taxon>
        <taxon>Arthropoda</taxon>
        <taxon>Chelicerata</taxon>
        <taxon>Arachnida</taxon>
        <taxon>Araneae</taxon>
        <taxon>Araneomorphae</taxon>
        <taxon>Entelegynae</taxon>
        <taxon>Araneoidea</taxon>
        <taxon>Theridiidae</taxon>
        <taxon>Parasteatoda</taxon>
    </lineage>
</organism>
<evidence type="ECO:0000313" key="7">
    <source>
        <dbReference type="EMBL" id="LAA03362.1"/>
    </source>
</evidence>
<dbReference type="InterPro" id="IPR001597">
    <property type="entry name" value="ArAA_b-elim_lyase/Thr_aldolase"/>
</dbReference>
<sequence>MVREVDLRSDTVTKPTAEMRRVMAEAVVGDDVYQEDPTINALEERVAKLLGKEAGIYVASGTMGNLAAIMAHCWTRGLEMLVGDQTHIFLYEQGGVAQLGGVNVSTLKNLDDGTFSLEELKEKFRPANPDIHEPSTGVVCLENTNNRCGGRVLPQSFIQQVCDISRDRGVPVHMDGARLLNAAVHSGIPPHEIVKDCASVSMCLSKGIGAPVGSVVVGSKEFIVRVRRCRKVLGGAMRQAGILAAAALVGLDSAMERLSVDHKRAKKLAHEIHNLKSDLLTVDPEVVESNMLLLNFPSPRLTSAQFVEKMAQINPGDKEKVIVRCGTWFRNRVRWVLHSDLTQEDLDLALQKIRSILV</sequence>
<dbReference type="GO" id="GO:0005829">
    <property type="term" value="C:cytosol"/>
    <property type="evidence" value="ECO:0007669"/>
    <property type="project" value="TreeGrafter"/>
</dbReference>
<dbReference type="EMBL" id="IAAA01000821">
    <property type="protein sequence ID" value="LAA03359.1"/>
    <property type="molecule type" value="mRNA"/>
</dbReference>
<feature type="modified residue" description="N6-(pyridoxal phosphate)lysine" evidence="5">
    <location>
        <position position="206"/>
    </location>
</feature>
<proteinExistence type="evidence at transcript level"/>
<evidence type="ECO:0000259" key="6">
    <source>
        <dbReference type="Pfam" id="PF01212"/>
    </source>
</evidence>
<dbReference type="EMBL" id="IAAA01000822">
    <property type="protein sequence ID" value="LAA03362.1"/>
    <property type="molecule type" value="mRNA"/>
</dbReference>
<evidence type="ECO:0000256" key="3">
    <source>
        <dbReference type="ARBA" id="ARBA00022898"/>
    </source>
</evidence>
<dbReference type="GO" id="GO:0006545">
    <property type="term" value="P:glycine biosynthetic process"/>
    <property type="evidence" value="ECO:0007669"/>
    <property type="project" value="TreeGrafter"/>
</dbReference>
<evidence type="ECO:0000256" key="1">
    <source>
        <dbReference type="ARBA" id="ARBA00001933"/>
    </source>
</evidence>
<name>A0A2L2Y599_PARTP</name>
<reference evidence="7" key="1">
    <citation type="journal article" date="2016" name="Mol. Ecol. Resour.">
        <title>Evaluation of the impact of RNA preservation methods of spiders for de novo transcriptome assembly.</title>
        <authorList>
            <person name="Kono N."/>
            <person name="Nakamura H."/>
            <person name="Ito Y."/>
            <person name="Tomita M."/>
            <person name="Arakawa K."/>
        </authorList>
    </citation>
    <scope>NUCLEOTIDE SEQUENCE</scope>
    <source>
        <tissue evidence="7">Whole body</tissue>
    </source>
</reference>
<dbReference type="OrthoDB" id="10261951at2759"/>
<dbReference type="FunFam" id="3.90.1150.10:FF:000041">
    <property type="entry name" value="Low-specificity L-threonine aldolase"/>
    <property type="match status" value="1"/>
</dbReference>
<keyword evidence="4" id="KW-0456">Lyase</keyword>
<dbReference type="InterPro" id="IPR015421">
    <property type="entry name" value="PyrdxlP-dep_Trfase_major"/>
</dbReference>
<dbReference type="InterPro" id="IPR015424">
    <property type="entry name" value="PyrdxlP-dep_Trfase"/>
</dbReference>
<dbReference type="FunFam" id="3.40.640.10:FF:000030">
    <property type="entry name" value="Low-specificity L-threonine aldolase"/>
    <property type="match status" value="1"/>
</dbReference>
<comment type="cofactor">
    <cofactor evidence="1">
        <name>pyridoxal 5'-phosphate</name>
        <dbReference type="ChEBI" id="CHEBI:597326"/>
    </cofactor>
</comment>
<dbReference type="AlphaFoldDB" id="A0A2L2Y599"/>
<keyword evidence="3" id="KW-0663">Pyridoxal phosphate</keyword>
<evidence type="ECO:0000256" key="5">
    <source>
        <dbReference type="PIRSR" id="PIRSR017617-1"/>
    </source>
</evidence>
<dbReference type="PIRSF" id="PIRSF017617">
    <property type="entry name" value="Thr_aldolase"/>
    <property type="match status" value="1"/>
</dbReference>
<dbReference type="InterPro" id="IPR023603">
    <property type="entry name" value="Low_specificity_L-TA-like"/>
</dbReference>
<comment type="similarity">
    <text evidence="2">Belongs to the threonine aldolase family.</text>
</comment>
<dbReference type="GO" id="GO:0008732">
    <property type="term" value="F:L-allo-threonine aldolase activity"/>
    <property type="evidence" value="ECO:0007669"/>
    <property type="project" value="TreeGrafter"/>
</dbReference>
<dbReference type="Pfam" id="PF01212">
    <property type="entry name" value="Beta_elim_lyase"/>
    <property type="match status" value="1"/>
</dbReference>
<evidence type="ECO:0000256" key="4">
    <source>
        <dbReference type="ARBA" id="ARBA00023239"/>
    </source>
</evidence>
<evidence type="ECO:0000256" key="2">
    <source>
        <dbReference type="ARBA" id="ARBA00006966"/>
    </source>
</evidence>
<feature type="domain" description="Aromatic amino acid beta-eliminating lyase/threonine aldolase" evidence="6">
    <location>
        <begin position="6"/>
        <end position="292"/>
    </location>
</feature>
<dbReference type="Gene3D" id="3.40.640.10">
    <property type="entry name" value="Type I PLP-dependent aspartate aminotransferase-like (Major domain)"/>
    <property type="match status" value="1"/>
</dbReference>
<dbReference type="NCBIfam" id="NF041359">
    <property type="entry name" value="GntG_guanitoxin"/>
    <property type="match status" value="1"/>
</dbReference>
<dbReference type="Gene3D" id="3.90.1150.10">
    <property type="entry name" value="Aspartate Aminotransferase, domain 1"/>
    <property type="match status" value="1"/>
</dbReference>
<dbReference type="GO" id="GO:0006567">
    <property type="term" value="P:L-threonine catabolic process"/>
    <property type="evidence" value="ECO:0007669"/>
    <property type="project" value="TreeGrafter"/>
</dbReference>
<dbReference type="PANTHER" id="PTHR48097:SF9">
    <property type="entry name" value="L-THREONINE ALDOLASE"/>
    <property type="match status" value="1"/>
</dbReference>
<dbReference type="SUPFAM" id="SSF53383">
    <property type="entry name" value="PLP-dependent transferases"/>
    <property type="match status" value="1"/>
</dbReference>
<dbReference type="PANTHER" id="PTHR48097">
    <property type="entry name" value="L-THREONINE ALDOLASE-RELATED"/>
    <property type="match status" value="1"/>
</dbReference>
<accession>A0A2L2Y599</accession>
<dbReference type="InterPro" id="IPR015422">
    <property type="entry name" value="PyrdxlP-dep_Trfase_small"/>
</dbReference>